<organism evidence="6 7">
    <name type="scientific">Strigamia maritima</name>
    <name type="common">European centipede</name>
    <name type="synonym">Geophilus maritimus</name>
    <dbReference type="NCBI Taxonomy" id="126957"/>
    <lineage>
        <taxon>Eukaryota</taxon>
        <taxon>Metazoa</taxon>
        <taxon>Ecdysozoa</taxon>
        <taxon>Arthropoda</taxon>
        <taxon>Myriapoda</taxon>
        <taxon>Chilopoda</taxon>
        <taxon>Pleurostigmophora</taxon>
        <taxon>Geophilomorpha</taxon>
        <taxon>Linotaeniidae</taxon>
        <taxon>Strigamia</taxon>
    </lineage>
</organism>
<dbReference type="EnsemblMetazoa" id="SMAR000500-RA">
    <property type="protein sequence ID" value="SMAR000500-PA"/>
    <property type="gene ID" value="SMAR000500"/>
</dbReference>
<dbReference type="InterPro" id="IPR017907">
    <property type="entry name" value="Znf_RING_CS"/>
</dbReference>
<evidence type="ECO:0000256" key="4">
    <source>
        <dbReference type="PROSITE-ProRule" id="PRU00207"/>
    </source>
</evidence>
<evidence type="ECO:0000259" key="5">
    <source>
        <dbReference type="PROSITE" id="PS50145"/>
    </source>
</evidence>
<dbReference type="OMA" id="ETHYENC"/>
<accession>T1II15</accession>
<name>T1II15_STRMM</name>
<evidence type="ECO:0000256" key="2">
    <source>
        <dbReference type="ARBA" id="ARBA00022771"/>
    </source>
</evidence>
<protein>
    <recommendedName>
        <fullName evidence="5">TRAF-type domain-containing protein</fullName>
    </recommendedName>
</protein>
<dbReference type="InterPro" id="IPR013083">
    <property type="entry name" value="Znf_RING/FYVE/PHD"/>
</dbReference>
<evidence type="ECO:0000313" key="7">
    <source>
        <dbReference type="Proteomes" id="UP000014500"/>
    </source>
</evidence>
<sequence>MSSNSSGKCICDVCDSVGDFFDFKEESCRHLFCPNCILKSDENGVVICTLKHILIKQAQVDGENKSRLKFCVYCRGFYLSTDTETHYENCDMYPADCDLNCGRKYLRSQMENHLQECPKNLQTCKFASLGCHFTGSPLELSIHETDKIHCELLMNELSSLITDKIEFKKSANLAMAAESDTSEQKREIKECSLSLKKIQEDLQNFVEKQKIETEWCKERIVHLESKQNVDVHIEDKKIINVLDETMENMKKQLELILNKQNLNQTAFEAHIEETMNKFQQVNGEVTELLKSLAQSENVNKRYEKLNKVVKNSHSQLNKVPKPKSLKLEIEALITKKCNEEIDKLKSSLLV</sequence>
<keyword evidence="2 4" id="KW-0863">Zinc-finger</keyword>
<dbReference type="Pfam" id="PF02176">
    <property type="entry name" value="zf-TRAF"/>
    <property type="match status" value="1"/>
</dbReference>
<dbReference type="PhylomeDB" id="T1II15"/>
<feature type="zinc finger region" description="TRAF-type" evidence="4">
    <location>
        <begin position="85"/>
        <end position="131"/>
    </location>
</feature>
<feature type="domain" description="TRAF-type" evidence="5">
    <location>
        <begin position="85"/>
        <end position="131"/>
    </location>
</feature>
<keyword evidence="7" id="KW-1185">Reference proteome</keyword>
<dbReference type="PROSITE" id="PS50145">
    <property type="entry name" value="ZF_TRAF"/>
    <property type="match status" value="1"/>
</dbReference>
<evidence type="ECO:0000256" key="1">
    <source>
        <dbReference type="ARBA" id="ARBA00022723"/>
    </source>
</evidence>
<dbReference type="AlphaFoldDB" id="T1II15"/>
<evidence type="ECO:0000256" key="3">
    <source>
        <dbReference type="ARBA" id="ARBA00022833"/>
    </source>
</evidence>
<dbReference type="GO" id="GO:0008270">
    <property type="term" value="F:zinc ion binding"/>
    <property type="evidence" value="ECO:0007669"/>
    <property type="project" value="UniProtKB-KW"/>
</dbReference>
<proteinExistence type="predicted"/>
<dbReference type="EMBL" id="JH430074">
    <property type="status" value="NOT_ANNOTATED_CDS"/>
    <property type="molecule type" value="Genomic_DNA"/>
</dbReference>
<keyword evidence="3 4" id="KW-0862">Zinc</keyword>
<dbReference type="Gene3D" id="3.30.40.10">
    <property type="entry name" value="Zinc/RING finger domain, C3HC4 (zinc finger)"/>
    <property type="match status" value="1"/>
</dbReference>
<reference evidence="7" key="1">
    <citation type="submission" date="2011-05" db="EMBL/GenBank/DDBJ databases">
        <authorList>
            <person name="Richards S.R."/>
            <person name="Qu J."/>
            <person name="Jiang H."/>
            <person name="Jhangiani S.N."/>
            <person name="Agravi P."/>
            <person name="Goodspeed R."/>
            <person name="Gross S."/>
            <person name="Mandapat C."/>
            <person name="Jackson L."/>
            <person name="Mathew T."/>
            <person name="Pu L."/>
            <person name="Thornton R."/>
            <person name="Saada N."/>
            <person name="Wilczek-Boney K.B."/>
            <person name="Lee S."/>
            <person name="Kovar C."/>
            <person name="Wu Y."/>
            <person name="Scherer S.E."/>
            <person name="Worley K.C."/>
            <person name="Muzny D.M."/>
            <person name="Gibbs R."/>
        </authorList>
    </citation>
    <scope>NUCLEOTIDE SEQUENCE</scope>
    <source>
        <strain evidence="7">Brora</strain>
    </source>
</reference>
<keyword evidence="1 4" id="KW-0479">Metal-binding</keyword>
<evidence type="ECO:0000313" key="6">
    <source>
        <dbReference type="EnsemblMetazoa" id="SMAR000500-PA"/>
    </source>
</evidence>
<dbReference type="HOGENOM" id="CLU_793026_0_0_1"/>
<reference evidence="6" key="2">
    <citation type="submission" date="2015-02" db="UniProtKB">
        <authorList>
            <consortium name="EnsemblMetazoa"/>
        </authorList>
    </citation>
    <scope>IDENTIFICATION</scope>
</reference>
<dbReference type="InterPro" id="IPR001293">
    <property type="entry name" value="Znf_TRAF"/>
</dbReference>
<dbReference type="PROSITE" id="PS00518">
    <property type="entry name" value="ZF_RING_1"/>
    <property type="match status" value="1"/>
</dbReference>
<dbReference type="STRING" id="126957.T1II15"/>
<dbReference type="Proteomes" id="UP000014500">
    <property type="component" value="Unassembled WGS sequence"/>
</dbReference>